<accession>A0A8X7PX97</accession>
<dbReference type="AlphaFoldDB" id="A0A8X7PX97"/>
<dbReference type="OrthoDB" id="71227at2759"/>
<evidence type="ECO:0000256" key="2">
    <source>
        <dbReference type="SAM" id="MobiDB-lite"/>
    </source>
</evidence>
<evidence type="ECO:0000256" key="1">
    <source>
        <dbReference type="SAM" id="Coils"/>
    </source>
</evidence>
<evidence type="ECO:0000313" key="4">
    <source>
        <dbReference type="Proteomes" id="UP000886595"/>
    </source>
</evidence>
<organism evidence="3 4">
    <name type="scientific">Brassica carinata</name>
    <name type="common">Ethiopian mustard</name>
    <name type="synonym">Abyssinian cabbage</name>
    <dbReference type="NCBI Taxonomy" id="52824"/>
    <lineage>
        <taxon>Eukaryota</taxon>
        <taxon>Viridiplantae</taxon>
        <taxon>Streptophyta</taxon>
        <taxon>Embryophyta</taxon>
        <taxon>Tracheophyta</taxon>
        <taxon>Spermatophyta</taxon>
        <taxon>Magnoliopsida</taxon>
        <taxon>eudicotyledons</taxon>
        <taxon>Gunneridae</taxon>
        <taxon>Pentapetalae</taxon>
        <taxon>rosids</taxon>
        <taxon>malvids</taxon>
        <taxon>Brassicales</taxon>
        <taxon>Brassicaceae</taxon>
        <taxon>Brassiceae</taxon>
        <taxon>Brassica</taxon>
    </lineage>
</organism>
<proteinExistence type="predicted"/>
<dbReference type="Proteomes" id="UP000886595">
    <property type="component" value="Unassembled WGS sequence"/>
</dbReference>
<gene>
    <name evidence="3" type="ORF">Bca52824_078127</name>
</gene>
<protein>
    <submittedName>
        <fullName evidence="3">Uncharacterized protein</fullName>
    </submittedName>
</protein>
<dbReference type="EMBL" id="JAAMPC010000015">
    <property type="protein sequence ID" value="KAG2258833.1"/>
    <property type="molecule type" value="Genomic_DNA"/>
</dbReference>
<keyword evidence="4" id="KW-1185">Reference proteome</keyword>
<sequence>MYRIPIGGIQMVLGLPGPFRGIRSPTESNRLLIMRFIDISGMLLENIERYKAEIKKLQESEADIKALSLETKAFFRSNGNSCSVTHPLQKSLSNLKTRSHMSNGKGKDIDSQINEKDFADMLEDRTKSLAAVQAKELAKELRKIATSSLQEERKRSESFKEELEVAEESPSLAYNVVIICRPPWRLAVRTELDAKLLEIKQLQMKLNVETKWLEAALEESRRPTSSRVFPDATESLNRNPINLEKEKQESFLKEELEKSLKRLETDLKETKRERDKARKN</sequence>
<feature type="coiled-coil region" evidence="1">
    <location>
        <begin position="253"/>
        <end position="280"/>
    </location>
</feature>
<feature type="region of interest" description="Disordered" evidence="2">
    <location>
        <begin position="223"/>
        <end position="242"/>
    </location>
</feature>
<comment type="caution">
    <text evidence="3">The sequence shown here is derived from an EMBL/GenBank/DDBJ whole genome shotgun (WGS) entry which is preliminary data.</text>
</comment>
<reference evidence="3 4" key="1">
    <citation type="submission" date="2020-02" db="EMBL/GenBank/DDBJ databases">
        <authorList>
            <person name="Ma Q."/>
            <person name="Huang Y."/>
            <person name="Song X."/>
            <person name="Pei D."/>
        </authorList>
    </citation>
    <scope>NUCLEOTIDE SEQUENCE [LARGE SCALE GENOMIC DNA]</scope>
    <source>
        <strain evidence="3">Sxm20200214</strain>
        <tissue evidence="3">Leaf</tissue>
    </source>
</reference>
<feature type="coiled-coil region" evidence="1">
    <location>
        <begin position="40"/>
        <end position="70"/>
    </location>
</feature>
<keyword evidence="1" id="KW-0175">Coiled coil</keyword>
<name>A0A8X7PX97_BRACI</name>
<evidence type="ECO:0000313" key="3">
    <source>
        <dbReference type="EMBL" id="KAG2258833.1"/>
    </source>
</evidence>